<dbReference type="InterPro" id="IPR041122">
    <property type="entry name" value="RecJ_OB"/>
</dbReference>
<reference evidence="10" key="1">
    <citation type="journal article" date="2024" name="Antonie Van Leeuwenhoek">
        <title>Bradyrhizobium ontarionense sp. nov., a novel bacterial symbiont isolated from Aeschynomene indica (Indian jointvetch), harbours photosynthesis, nitrogen fixation and nitrous oxide (N2O) reductase genes.</title>
        <authorList>
            <person name="Bromfield E.S.P."/>
            <person name="Cloutier S."/>
        </authorList>
    </citation>
    <scope>NUCLEOTIDE SEQUENCE</scope>
    <source>
        <strain evidence="10">A19</strain>
    </source>
</reference>
<dbReference type="Pfam" id="PF17768">
    <property type="entry name" value="RecJ_OB"/>
    <property type="match status" value="1"/>
</dbReference>
<protein>
    <recommendedName>
        <fullName evidence="2">Single-stranded-DNA-specific exonuclease RecJ</fullName>
    </recommendedName>
</protein>
<dbReference type="Pfam" id="PF01368">
    <property type="entry name" value="DHH"/>
    <property type="match status" value="1"/>
</dbReference>
<evidence type="ECO:0000256" key="3">
    <source>
        <dbReference type="ARBA" id="ARBA00022722"/>
    </source>
</evidence>
<dbReference type="Proteomes" id="UP001431010">
    <property type="component" value="Chromosome"/>
</dbReference>
<dbReference type="RefSeq" id="WP_231323779.1">
    <property type="nucleotide sequence ID" value="NZ_CP088156.1"/>
</dbReference>
<dbReference type="Pfam" id="PF02272">
    <property type="entry name" value="DHHA1"/>
    <property type="match status" value="1"/>
</dbReference>
<feature type="domain" description="DDH" evidence="7">
    <location>
        <begin position="104"/>
        <end position="219"/>
    </location>
</feature>
<evidence type="ECO:0000256" key="2">
    <source>
        <dbReference type="ARBA" id="ARBA00019841"/>
    </source>
</evidence>
<dbReference type="EMBL" id="CP088156">
    <property type="protein sequence ID" value="UFZ05555.1"/>
    <property type="molecule type" value="Genomic_DNA"/>
</dbReference>
<dbReference type="SUPFAM" id="SSF64182">
    <property type="entry name" value="DHH phosphoesterases"/>
    <property type="match status" value="1"/>
</dbReference>
<dbReference type="PANTHER" id="PTHR30255:SF2">
    <property type="entry name" value="SINGLE-STRANDED-DNA-SPECIFIC EXONUCLEASE RECJ"/>
    <property type="match status" value="1"/>
</dbReference>
<dbReference type="InterPro" id="IPR003156">
    <property type="entry name" value="DHHA1_dom"/>
</dbReference>
<feature type="coiled-coil region" evidence="6">
    <location>
        <begin position="342"/>
        <end position="369"/>
    </location>
</feature>
<comment type="similarity">
    <text evidence="1">Belongs to the RecJ family.</text>
</comment>
<feature type="domain" description="RecJ OB" evidence="9">
    <location>
        <begin position="492"/>
        <end position="601"/>
    </location>
</feature>
<evidence type="ECO:0000256" key="1">
    <source>
        <dbReference type="ARBA" id="ARBA00005915"/>
    </source>
</evidence>
<evidence type="ECO:0000313" key="10">
    <source>
        <dbReference type="EMBL" id="UFZ05555.1"/>
    </source>
</evidence>
<dbReference type="GO" id="GO:0004527">
    <property type="term" value="F:exonuclease activity"/>
    <property type="evidence" value="ECO:0007669"/>
    <property type="project" value="UniProtKB-KW"/>
</dbReference>
<evidence type="ECO:0000256" key="4">
    <source>
        <dbReference type="ARBA" id="ARBA00022801"/>
    </source>
</evidence>
<dbReference type="Gene3D" id="3.10.310.30">
    <property type="match status" value="1"/>
</dbReference>
<evidence type="ECO:0000313" key="11">
    <source>
        <dbReference type="Proteomes" id="UP001431010"/>
    </source>
</evidence>
<evidence type="ECO:0000259" key="8">
    <source>
        <dbReference type="Pfam" id="PF02272"/>
    </source>
</evidence>
<organism evidence="10 11">
    <name type="scientific">Bradyrhizobium ontarionense</name>
    <dbReference type="NCBI Taxonomy" id="2898149"/>
    <lineage>
        <taxon>Bacteria</taxon>
        <taxon>Pseudomonadati</taxon>
        <taxon>Pseudomonadota</taxon>
        <taxon>Alphaproteobacteria</taxon>
        <taxon>Hyphomicrobiales</taxon>
        <taxon>Nitrobacteraceae</taxon>
        <taxon>Bradyrhizobium</taxon>
    </lineage>
</organism>
<evidence type="ECO:0000259" key="7">
    <source>
        <dbReference type="Pfam" id="PF01368"/>
    </source>
</evidence>
<dbReference type="PANTHER" id="PTHR30255">
    <property type="entry name" value="SINGLE-STRANDED-DNA-SPECIFIC EXONUCLEASE RECJ"/>
    <property type="match status" value="1"/>
</dbReference>
<dbReference type="InterPro" id="IPR051673">
    <property type="entry name" value="SSDNA_exonuclease_RecJ"/>
</dbReference>
<keyword evidence="4" id="KW-0378">Hydrolase</keyword>
<dbReference type="NCBIfam" id="TIGR00644">
    <property type="entry name" value="recJ"/>
    <property type="match status" value="1"/>
</dbReference>
<keyword evidence="11" id="KW-1185">Reference proteome</keyword>
<keyword evidence="3" id="KW-0540">Nuclease</keyword>
<dbReference type="InterPro" id="IPR038763">
    <property type="entry name" value="DHH_sf"/>
</dbReference>
<gene>
    <name evidence="10" type="primary">recJ</name>
    <name evidence="10" type="ORF">LQG66_04340</name>
</gene>
<evidence type="ECO:0000259" key="9">
    <source>
        <dbReference type="Pfam" id="PF17768"/>
    </source>
</evidence>
<feature type="domain" description="DHHA1" evidence="8">
    <location>
        <begin position="382"/>
        <end position="478"/>
    </location>
</feature>
<dbReference type="InterPro" id="IPR004610">
    <property type="entry name" value="RecJ"/>
</dbReference>
<dbReference type="InterPro" id="IPR001667">
    <property type="entry name" value="DDH_dom"/>
</dbReference>
<accession>A0ABY3RDQ6</accession>
<name>A0ABY3RDQ6_9BRAD</name>
<evidence type="ECO:0000256" key="5">
    <source>
        <dbReference type="ARBA" id="ARBA00022839"/>
    </source>
</evidence>
<sequence>MAPSALALPLSAPPAFLGVRLSLTSKLWRDRLDARGAARALAIVQRYELPEMLARVIAGRDVEIDQVDDFLDPTIRKLMPDPFTVTQMEAAAGRIADAAAKGERVAIFGDYDVDGATSAALLAWHLRHCGLDPLIHIPDRIFEGYGPNVEAIRALAAKGATLLVTVDCGTTSLEPLAEARRLGMSVVVIDHHQCGEELPEVDALVNPNRPDDLSGLGYLAAVGLTLVTLVAVNRELRKRGFWTAERPEPDLLSMLHHVALGTVADVAPLIALNRAFVAKGLIALRRRDHVGHTALMDVARLNGPPEAWHLGFMLGPRINAGGRIGRADLGVRLLLEGDISEAARIAAELDRLNSERRVIEQAAEAQAEAEALASLGLEDKGAVIVTASQGWHPGVVGLVASRLKEKFARPAFAIALEPGGIGTGSGRSIPGVDLGRAVRHAVEQGILMKGGGHAMAAGVTLRRERLAEFRAFLESALAADVADARHVNEILIDGAISARAATPELVATLNRAGPFGSGNPEPIVALPSHQLVYADEVGQAHLKLRFKSGDGATVNAIAFRSVGQKLGNALLQHRGQILHVAGTLTVDRYQGVERVQLRVLDVAVPDHGPAMIR</sequence>
<keyword evidence="5 10" id="KW-0269">Exonuclease</keyword>
<proteinExistence type="inferred from homology"/>
<evidence type="ECO:0000256" key="6">
    <source>
        <dbReference type="SAM" id="Coils"/>
    </source>
</evidence>
<dbReference type="Gene3D" id="3.90.1640.30">
    <property type="match status" value="1"/>
</dbReference>
<keyword evidence="6" id="KW-0175">Coiled coil</keyword>